<feature type="region of interest" description="Disordered" evidence="6">
    <location>
        <begin position="560"/>
        <end position="595"/>
    </location>
</feature>
<dbReference type="PIRSF" id="PIRSF037207">
    <property type="entry name" value="ATE1_euk"/>
    <property type="match status" value="1"/>
</dbReference>
<dbReference type="EMBL" id="KE344356">
    <property type="protein sequence ID" value="EXB58203.1"/>
    <property type="molecule type" value="Genomic_DNA"/>
</dbReference>
<evidence type="ECO:0000256" key="6">
    <source>
        <dbReference type="SAM" id="MobiDB-lite"/>
    </source>
</evidence>
<dbReference type="eggNOG" id="KOG1193">
    <property type="taxonomic scope" value="Eukaryota"/>
</dbReference>
<keyword evidence="4" id="KW-0833">Ubl conjugation pathway</keyword>
<protein>
    <recommendedName>
        <fullName evidence="2">arginyltransferase</fullName>
        <ecNumber evidence="2">2.3.2.8</ecNumber>
    </recommendedName>
</protein>
<gene>
    <name evidence="9" type="ORF">L484_026406</name>
</gene>
<dbReference type="InterPro" id="IPR007471">
    <property type="entry name" value="N-end_Aminoacyl_Trfase_N"/>
</dbReference>
<dbReference type="Pfam" id="PF04376">
    <property type="entry name" value="ATE_N"/>
    <property type="match status" value="1"/>
</dbReference>
<dbReference type="InterPro" id="IPR017137">
    <property type="entry name" value="Arg-tRNA-P_Trfase_1_euk"/>
</dbReference>
<dbReference type="STRING" id="981085.W9R657"/>
<feature type="compositionally biased region" description="Acidic residues" evidence="6">
    <location>
        <begin position="573"/>
        <end position="587"/>
    </location>
</feature>
<dbReference type="InterPro" id="IPR007472">
    <property type="entry name" value="N-end_Aminoacyl_Trfase_C"/>
</dbReference>
<keyword evidence="10" id="KW-1185">Reference proteome</keyword>
<comment type="similarity">
    <text evidence="1">Belongs to the R-transferase family.</text>
</comment>
<evidence type="ECO:0000256" key="1">
    <source>
        <dbReference type="ARBA" id="ARBA00009991"/>
    </source>
</evidence>
<name>W9R657_9ROSA</name>
<feature type="compositionally biased region" description="Low complexity" evidence="6">
    <location>
        <begin position="8"/>
        <end position="17"/>
    </location>
</feature>
<dbReference type="InterPro" id="IPR030700">
    <property type="entry name" value="N-end_Aminoacyl_Trfase"/>
</dbReference>
<dbReference type="PANTHER" id="PTHR21367">
    <property type="entry name" value="ARGININE-TRNA-PROTEIN TRANSFERASE 1"/>
    <property type="match status" value="1"/>
</dbReference>
<evidence type="ECO:0000256" key="3">
    <source>
        <dbReference type="ARBA" id="ARBA00022679"/>
    </source>
</evidence>
<evidence type="ECO:0000259" key="7">
    <source>
        <dbReference type="Pfam" id="PF04376"/>
    </source>
</evidence>
<dbReference type="OrthoDB" id="74183at2759"/>
<dbReference type="SUPFAM" id="SSF55729">
    <property type="entry name" value="Acyl-CoA N-acyltransferases (Nat)"/>
    <property type="match status" value="1"/>
</dbReference>
<reference evidence="10" key="1">
    <citation type="submission" date="2013-01" db="EMBL/GenBank/DDBJ databases">
        <title>Draft Genome Sequence of a Mulberry Tree, Morus notabilis C.K. Schneid.</title>
        <authorList>
            <person name="He N."/>
            <person name="Zhao S."/>
        </authorList>
    </citation>
    <scope>NUCLEOTIDE SEQUENCE</scope>
</reference>
<dbReference type="GO" id="GO:0004057">
    <property type="term" value="F:arginyl-tRNA--protein transferase activity"/>
    <property type="evidence" value="ECO:0007669"/>
    <property type="project" value="UniProtKB-EC"/>
</dbReference>
<feature type="domain" description="N-end aminoacyl transferase N-terminal" evidence="7">
    <location>
        <begin position="51"/>
        <end position="121"/>
    </location>
</feature>
<dbReference type="AlphaFoldDB" id="W9R657"/>
<evidence type="ECO:0000259" key="8">
    <source>
        <dbReference type="Pfam" id="PF04377"/>
    </source>
</evidence>
<sequence>MAGKMRSEASSSSSRTSDANTTDEDNNNSNNNGGGGFGSESLVVDCGRNRSSCGYCRSPGRTSISHGLWARSLTVNDYQDLLDRGWRRSGSFLYKPEMEKTCCPSYTIRLRAGDFAPSKEQLQVTRRVQRFLDGSLDSNKPVRLKEDSNASKGTCSSADLGVSSSSMKECLSSSNAEKNNAEKILQYLADKIDNLVHTFVESGQFPNDLQLPKASVKKVLQGKRKLFVEGSENLLYCSNIAFQIAAAIKKRAEPAMEDTHRSRVSKEVKDEWSSKAISEKLASSLNQLAETSGLSVRACNGHINFYSGTIKASLDGSAEVVTVTEGSAARRESKPCSLGNSYEHSPVKRRKLEIHLKRSSFDPEEYALYRRYQIKVHNDTPDHVTESSYKRFLVDTPLIFVPPTNDGTVPPCGFGSFHQQYVIDGQLVAVGVVDILPRCLSSKYLFWDPDFAFLSLGKYSALQEINWVKENQIHCPSLQFYYLGYYIHSCNKMRYKATYRPSELLCPLRYQWVSFDVTRPFLDRKAYVVLSDCALLQDGESSDPNASEQAMEVEHNDISFEGSNDVPMHQTNEDADPEYESSDDESGGESSDPESVQFEIGDINNILIGLKGTCLKYKDLQRAFRPSKRSYLETQLHRYLRVVGKEVGERMIYSLG</sequence>
<accession>W9R657</accession>
<keyword evidence="3 9" id="KW-0808">Transferase</keyword>
<dbReference type="Pfam" id="PF04377">
    <property type="entry name" value="ATE_C"/>
    <property type="match status" value="1"/>
</dbReference>
<evidence type="ECO:0000313" key="9">
    <source>
        <dbReference type="EMBL" id="EXB58203.1"/>
    </source>
</evidence>
<dbReference type="GO" id="GO:0005737">
    <property type="term" value="C:cytoplasm"/>
    <property type="evidence" value="ECO:0007669"/>
    <property type="project" value="TreeGrafter"/>
</dbReference>
<evidence type="ECO:0000256" key="2">
    <source>
        <dbReference type="ARBA" id="ARBA00012025"/>
    </source>
</evidence>
<dbReference type="KEGG" id="mnt:21409065"/>
<proteinExistence type="inferred from homology"/>
<dbReference type="Proteomes" id="UP000030645">
    <property type="component" value="Unassembled WGS sequence"/>
</dbReference>
<dbReference type="InterPro" id="IPR016181">
    <property type="entry name" value="Acyl_CoA_acyltransferase"/>
</dbReference>
<evidence type="ECO:0000256" key="5">
    <source>
        <dbReference type="ARBA" id="ARBA00023315"/>
    </source>
</evidence>
<dbReference type="PANTHER" id="PTHR21367:SF1">
    <property type="entry name" value="ARGINYL-TRNA--PROTEIN TRANSFERASE 1"/>
    <property type="match status" value="1"/>
</dbReference>
<evidence type="ECO:0000256" key="4">
    <source>
        <dbReference type="ARBA" id="ARBA00022786"/>
    </source>
</evidence>
<dbReference type="EC" id="2.3.2.8" evidence="2"/>
<feature type="region of interest" description="Disordered" evidence="6">
    <location>
        <begin position="1"/>
        <end position="37"/>
    </location>
</feature>
<organism evidence="9 10">
    <name type="scientific">Morus notabilis</name>
    <dbReference type="NCBI Taxonomy" id="981085"/>
    <lineage>
        <taxon>Eukaryota</taxon>
        <taxon>Viridiplantae</taxon>
        <taxon>Streptophyta</taxon>
        <taxon>Embryophyta</taxon>
        <taxon>Tracheophyta</taxon>
        <taxon>Spermatophyta</taxon>
        <taxon>Magnoliopsida</taxon>
        <taxon>eudicotyledons</taxon>
        <taxon>Gunneridae</taxon>
        <taxon>Pentapetalae</taxon>
        <taxon>rosids</taxon>
        <taxon>fabids</taxon>
        <taxon>Rosales</taxon>
        <taxon>Moraceae</taxon>
        <taxon>Moreae</taxon>
        <taxon>Morus</taxon>
    </lineage>
</organism>
<keyword evidence="5" id="KW-0012">Acyltransferase</keyword>
<feature type="domain" description="N-end rule aminoacyl transferase C-terminal" evidence="8">
    <location>
        <begin position="364"/>
        <end position="506"/>
    </location>
</feature>
<evidence type="ECO:0000313" key="10">
    <source>
        <dbReference type="Proteomes" id="UP000030645"/>
    </source>
</evidence>